<dbReference type="RefSeq" id="WP_207322707.1">
    <property type="nucleotide sequence ID" value="NZ_CP071501.1"/>
</dbReference>
<dbReference type="Pfam" id="PF14537">
    <property type="entry name" value="Cytochrom_c3_2"/>
    <property type="match status" value="1"/>
</dbReference>
<proteinExistence type="predicted"/>
<keyword evidence="3" id="KW-0813">Transport</keyword>
<organism evidence="11 12">
    <name type="scientific">Shewanella cyperi</name>
    <dbReference type="NCBI Taxonomy" id="2814292"/>
    <lineage>
        <taxon>Bacteria</taxon>
        <taxon>Pseudomonadati</taxon>
        <taxon>Pseudomonadota</taxon>
        <taxon>Gammaproteobacteria</taxon>
        <taxon>Alteromonadales</taxon>
        <taxon>Shewanellaceae</taxon>
        <taxon>Shewanella</taxon>
    </lineage>
</organism>
<dbReference type="InterPro" id="IPR036280">
    <property type="entry name" value="Multihaem_cyt_sf"/>
</dbReference>
<keyword evidence="12" id="KW-1185">Reference proteome</keyword>
<evidence type="ECO:0000256" key="6">
    <source>
        <dbReference type="ARBA" id="ARBA00022764"/>
    </source>
</evidence>
<name>A0A975AME3_9GAMM</name>
<feature type="chain" id="PRO_5037953160" evidence="9">
    <location>
        <begin position="26"/>
        <end position="117"/>
    </location>
</feature>
<dbReference type="Gene3D" id="1.10.1130.10">
    <property type="entry name" value="Flavocytochrome C3, Chain A"/>
    <property type="match status" value="1"/>
</dbReference>
<keyword evidence="5" id="KW-0479">Metal-binding</keyword>
<evidence type="ECO:0000313" key="11">
    <source>
        <dbReference type="EMBL" id="QSX31367.1"/>
    </source>
</evidence>
<evidence type="ECO:0000256" key="3">
    <source>
        <dbReference type="ARBA" id="ARBA00022448"/>
    </source>
</evidence>
<evidence type="ECO:0000256" key="4">
    <source>
        <dbReference type="ARBA" id="ARBA00022617"/>
    </source>
</evidence>
<dbReference type="SUPFAM" id="SSF48695">
    <property type="entry name" value="Multiheme cytochromes"/>
    <property type="match status" value="1"/>
</dbReference>
<evidence type="ECO:0000259" key="10">
    <source>
        <dbReference type="Pfam" id="PF14537"/>
    </source>
</evidence>
<evidence type="ECO:0000256" key="5">
    <source>
        <dbReference type="ARBA" id="ARBA00022723"/>
    </source>
</evidence>
<evidence type="ECO:0000256" key="1">
    <source>
        <dbReference type="ARBA" id="ARBA00001926"/>
    </source>
</evidence>
<comment type="cofactor">
    <cofactor evidence="1">
        <name>heme c</name>
        <dbReference type="ChEBI" id="CHEBI:61717"/>
    </cofactor>
</comment>
<evidence type="ECO:0000256" key="2">
    <source>
        <dbReference type="ARBA" id="ARBA00004418"/>
    </source>
</evidence>
<gene>
    <name evidence="11" type="ORF">JYB88_06965</name>
</gene>
<dbReference type="GO" id="GO:0046872">
    <property type="term" value="F:metal ion binding"/>
    <property type="evidence" value="ECO:0007669"/>
    <property type="project" value="UniProtKB-KW"/>
</dbReference>
<accession>A0A975AME3</accession>
<dbReference type="Proteomes" id="UP000663281">
    <property type="component" value="Chromosome"/>
</dbReference>
<keyword evidence="9" id="KW-0732">Signal</keyword>
<comment type="subcellular location">
    <subcellularLocation>
        <location evidence="2">Periplasm</location>
    </subcellularLocation>
</comment>
<feature type="signal peptide" evidence="9">
    <location>
        <begin position="1"/>
        <end position="25"/>
    </location>
</feature>
<protein>
    <submittedName>
        <fullName evidence="11">Cytochrome c3 family protein</fullName>
    </submittedName>
</protein>
<evidence type="ECO:0000256" key="8">
    <source>
        <dbReference type="ARBA" id="ARBA00023004"/>
    </source>
</evidence>
<dbReference type="GO" id="GO:0042597">
    <property type="term" value="C:periplasmic space"/>
    <property type="evidence" value="ECO:0007669"/>
    <property type="project" value="UniProtKB-SubCell"/>
</dbReference>
<dbReference type="EMBL" id="CP071504">
    <property type="protein sequence ID" value="QSX31367.1"/>
    <property type="molecule type" value="Genomic_DNA"/>
</dbReference>
<feature type="domain" description="Tetrahaem cytochrome" evidence="10">
    <location>
        <begin position="34"/>
        <end position="106"/>
    </location>
</feature>
<evidence type="ECO:0000256" key="7">
    <source>
        <dbReference type="ARBA" id="ARBA00022982"/>
    </source>
</evidence>
<keyword evidence="6" id="KW-0574">Periplasm</keyword>
<evidence type="ECO:0000313" key="12">
    <source>
        <dbReference type="Proteomes" id="UP000663281"/>
    </source>
</evidence>
<sequence length="117" mass="12737">MSKILLSALFAASMAALSLSPAAFAADDQLQSDFHAAKDGCEACHQNETMSEDGMFENDKCVSCHKPLSEGDEVHKPHDGEIVCTDCHVQHEMKVGERPTCEECHDDGRTAESTLKK</sequence>
<dbReference type="InterPro" id="IPR012286">
    <property type="entry name" value="Tetrahaem_cytochrome"/>
</dbReference>
<keyword evidence="7" id="KW-0249">Electron transport</keyword>
<dbReference type="KEGG" id="scyp:JYB88_06965"/>
<keyword evidence="4" id="KW-0349">Heme</keyword>
<reference evidence="11 12" key="1">
    <citation type="submission" date="2021-03" db="EMBL/GenBank/DDBJ databases">
        <title>Novel species identification of genus Shewanella.</title>
        <authorList>
            <person name="Liu G."/>
            <person name="Zhang Q."/>
        </authorList>
    </citation>
    <scope>NUCLEOTIDE SEQUENCE [LARGE SCALE GENOMIC DNA]</scope>
    <source>
        <strain evidence="11 12">FJAT-53726</strain>
    </source>
</reference>
<evidence type="ECO:0000256" key="9">
    <source>
        <dbReference type="SAM" id="SignalP"/>
    </source>
</evidence>
<dbReference type="AlphaFoldDB" id="A0A975AME3"/>
<keyword evidence="8" id="KW-0408">Iron</keyword>